<evidence type="ECO:0000313" key="3">
    <source>
        <dbReference type="Proteomes" id="UP000799324"/>
    </source>
</evidence>
<gene>
    <name evidence="2" type="ORF">K491DRAFT_580378</name>
</gene>
<dbReference type="InterPro" id="IPR010730">
    <property type="entry name" value="HET"/>
</dbReference>
<proteinExistence type="predicted"/>
<feature type="non-terminal residue" evidence="2">
    <location>
        <position position="350"/>
    </location>
</feature>
<reference evidence="2" key="1">
    <citation type="journal article" date="2020" name="Stud. Mycol.">
        <title>101 Dothideomycetes genomes: a test case for predicting lifestyles and emergence of pathogens.</title>
        <authorList>
            <person name="Haridas S."/>
            <person name="Albert R."/>
            <person name="Binder M."/>
            <person name="Bloem J."/>
            <person name="Labutti K."/>
            <person name="Salamov A."/>
            <person name="Andreopoulos B."/>
            <person name="Baker S."/>
            <person name="Barry K."/>
            <person name="Bills G."/>
            <person name="Bluhm B."/>
            <person name="Cannon C."/>
            <person name="Castanera R."/>
            <person name="Culley D."/>
            <person name="Daum C."/>
            <person name="Ezra D."/>
            <person name="Gonzalez J."/>
            <person name="Henrissat B."/>
            <person name="Kuo A."/>
            <person name="Liang C."/>
            <person name="Lipzen A."/>
            <person name="Lutzoni F."/>
            <person name="Magnuson J."/>
            <person name="Mondo S."/>
            <person name="Nolan M."/>
            <person name="Ohm R."/>
            <person name="Pangilinan J."/>
            <person name="Park H.-J."/>
            <person name="Ramirez L."/>
            <person name="Alfaro M."/>
            <person name="Sun H."/>
            <person name="Tritt A."/>
            <person name="Yoshinaga Y."/>
            <person name="Zwiers L.-H."/>
            <person name="Turgeon B."/>
            <person name="Goodwin S."/>
            <person name="Spatafora J."/>
            <person name="Crous P."/>
            <person name="Grigoriev I."/>
        </authorList>
    </citation>
    <scope>NUCLEOTIDE SEQUENCE</scope>
    <source>
        <strain evidence="2">CBS 122681</strain>
    </source>
</reference>
<dbReference type="PANTHER" id="PTHR33112:SF10">
    <property type="entry name" value="TOL"/>
    <property type="match status" value="1"/>
</dbReference>
<protein>
    <submittedName>
        <fullName evidence="2">HET-domain-containing protein</fullName>
    </submittedName>
</protein>
<dbReference type="Proteomes" id="UP000799324">
    <property type="component" value="Unassembled WGS sequence"/>
</dbReference>
<sequence>LHNCSTNHDGCSGQELEGRELPTRLVEVRKEDLSTKARLVKGSGFHHTIRYVTLSYRWSQSPSLQLRTDTMSMLTDNIPLSELRELFRNVFEVVLQLGCAYVWIDALCIVQDSQEDWEHEARLMARVYEFAYCNIAAAATTDSAPTLFGVRTSYPPKPLAVRLDLQLGDDSFTGSYHLEDPNFWSTRVILSALSKRGWVVQERFFSPRILHFSYDQVIWECQELKASETFPDGAIPEYQTYGPEFAFRHSNEVSRLDVEDSYDTIIEAWEATRSAYSSTALTYPTDKLFAISGIVKWFEVILKDENVAGLWRKTLVTDLLWFRDGVITTNLRTHGRAPSWSWACLDDETH</sequence>
<dbReference type="OrthoDB" id="5362512at2759"/>
<dbReference type="Pfam" id="PF06985">
    <property type="entry name" value="HET"/>
    <property type="match status" value="1"/>
</dbReference>
<evidence type="ECO:0000259" key="1">
    <source>
        <dbReference type="Pfam" id="PF06985"/>
    </source>
</evidence>
<organism evidence="2 3">
    <name type="scientific">Lophiostoma macrostomum CBS 122681</name>
    <dbReference type="NCBI Taxonomy" id="1314788"/>
    <lineage>
        <taxon>Eukaryota</taxon>
        <taxon>Fungi</taxon>
        <taxon>Dikarya</taxon>
        <taxon>Ascomycota</taxon>
        <taxon>Pezizomycotina</taxon>
        <taxon>Dothideomycetes</taxon>
        <taxon>Pleosporomycetidae</taxon>
        <taxon>Pleosporales</taxon>
        <taxon>Lophiostomataceae</taxon>
        <taxon>Lophiostoma</taxon>
    </lineage>
</organism>
<name>A0A6A6STW1_9PLEO</name>
<feature type="domain" description="Heterokaryon incompatibility" evidence="1">
    <location>
        <begin position="51"/>
        <end position="202"/>
    </location>
</feature>
<keyword evidence="3" id="KW-1185">Reference proteome</keyword>
<dbReference type="AlphaFoldDB" id="A0A6A6STW1"/>
<feature type="non-terminal residue" evidence="2">
    <location>
        <position position="1"/>
    </location>
</feature>
<dbReference type="PANTHER" id="PTHR33112">
    <property type="entry name" value="DOMAIN PROTEIN, PUTATIVE-RELATED"/>
    <property type="match status" value="1"/>
</dbReference>
<dbReference type="EMBL" id="MU004438">
    <property type="protein sequence ID" value="KAF2651002.1"/>
    <property type="molecule type" value="Genomic_DNA"/>
</dbReference>
<evidence type="ECO:0000313" key="2">
    <source>
        <dbReference type="EMBL" id="KAF2651002.1"/>
    </source>
</evidence>
<accession>A0A6A6STW1</accession>